<dbReference type="AlphaFoldDB" id="A0A9N9SDB9"/>
<evidence type="ECO:0000256" key="1">
    <source>
        <dbReference type="SAM" id="SignalP"/>
    </source>
</evidence>
<reference evidence="2" key="2">
    <citation type="submission" date="2022-10" db="EMBL/GenBank/DDBJ databases">
        <authorList>
            <consortium name="ENA_rothamsted_submissions"/>
            <consortium name="culmorum"/>
            <person name="King R."/>
        </authorList>
    </citation>
    <scope>NUCLEOTIDE SEQUENCE</scope>
</reference>
<dbReference type="Proteomes" id="UP001153737">
    <property type="component" value="Chromosome 16"/>
</dbReference>
<organism evidence="2 3">
    <name type="scientific">Phaedon cochleariae</name>
    <name type="common">Mustard beetle</name>
    <dbReference type="NCBI Taxonomy" id="80249"/>
    <lineage>
        <taxon>Eukaryota</taxon>
        <taxon>Metazoa</taxon>
        <taxon>Ecdysozoa</taxon>
        <taxon>Arthropoda</taxon>
        <taxon>Hexapoda</taxon>
        <taxon>Insecta</taxon>
        <taxon>Pterygota</taxon>
        <taxon>Neoptera</taxon>
        <taxon>Endopterygota</taxon>
        <taxon>Coleoptera</taxon>
        <taxon>Polyphaga</taxon>
        <taxon>Cucujiformia</taxon>
        <taxon>Chrysomeloidea</taxon>
        <taxon>Chrysomelidae</taxon>
        <taxon>Chrysomelinae</taxon>
        <taxon>Chrysomelini</taxon>
        <taxon>Phaedon</taxon>
    </lineage>
</organism>
<feature type="chain" id="PRO_5040496725" evidence="1">
    <location>
        <begin position="23"/>
        <end position="266"/>
    </location>
</feature>
<keyword evidence="1" id="KW-0732">Signal</keyword>
<dbReference type="Pfam" id="PF06585">
    <property type="entry name" value="JHBP"/>
    <property type="match status" value="1"/>
</dbReference>
<feature type="signal peptide" evidence="1">
    <location>
        <begin position="1"/>
        <end position="22"/>
    </location>
</feature>
<reference evidence="2" key="1">
    <citation type="submission" date="2022-01" db="EMBL/GenBank/DDBJ databases">
        <authorList>
            <person name="King R."/>
        </authorList>
    </citation>
    <scope>NUCLEOTIDE SEQUENCE</scope>
</reference>
<proteinExistence type="predicted"/>
<keyword evidence="3" id="KW-1185">Reference proteome</keyword>
<dbReference type="SMART" id="SM00700">
    <property type="entry name" value="JHBP"/>
    <property type="match status" value="1"/>
</dbReference>
<dbReference type="Gene3D" id="3.15.10.30">
    <property type="entry name" value="Haemolymph juvenile hormone binding protein"/>
    <property type="match status" value="1"/>
</dbReference>
<evidence type="ECO:0000313" key="3">
    <source>
        <dbReference type="Proteomes" id="UP001153737"/>
    </source>
</evidence>
<dbReference type="InterPro" id="IPR010562">
    <property type="entry name" value="Haemolymph_juvenile_hormone-bd"/>
</dbReference>
<dbReference type="OrthoDB" id="6766947at2759"/>
<protein>
    <submittedName>
        <fullName evidence="2">Uncharacterized protein</fullName>
    </submittedName>
</protein>
<dbReference type="InterPro" id="IPR038606">
    <property type="entry name" value="To_sf"/>
</dbReference>
<gene>
    <name evidence="2" type="ORF">PHAECO_LOCUS5382</name>
</gene>
<name>A0A9N9SDB9_PHACE</name>
<evidence type="ECO:0000313" key="2">
    <source>
        <dbReference type="EMBL" id="CAG9817695.1"/>
    </source>
</evidence>
<dbReference type="EMBL" id="OU896722">
    <property type="protein sequence ID" value="CAG9817695.1"/>
    <property type="molecule type" value="Genomic_DNA"/>
</dbReference>
<sequence length="266" mass="29979">MRITIIVPLQLLLLFSISVIRGYVFPDDFKICKSIDPNLDGCLAESIQDALFKLANPGIHSPINLTISKVTFPYFLFTPDDSEQNTTIECFNLTYPDLWQARVKNVSVDLCNPALDFTTNSATVTAFIQRFKMLGKINQQGKPEPKQGDGAAIIRYYNVTMKHSLKFKLTEKDNEKYLDVTSYNVKISISRSTIFFGDVVEDNVALEEDALAKMDQQDVTLEGNQKKRFQTFGALMFRGFAGQLINSVPMDRIITDWSKACVNSTS</sequence>
<accession>A0A9N9SDB9</accession>